<reference evidence="1 2" key="1">
    <citation type="submission" date="2020-08" db="EMBL/GenBank/DDBJ databases">
        <title>Functional genomics of gut bacteria from endangered species of beetles.</title>
        <authorList>
            <person name="Carlos-Shanley C."/>
        </authorList>
    </citation>
    <scope>NUCLEOTIDE SEQUENCE [LARGE SCALE GENOMIC DNA]</scope>
    <source>
        <strain evidence="1 2">S00198</strain>
    </source>
</reference>
<sequence>MELYFAIDRPAPDVASQPKVDLHHWRILQLGCGSLHIAAQLDSGSFRVTTALLAVDIASRVVKTESGRSYHLDAPPEEDAMLVALMIANVACDPVAITNDVSDAVWRAMESSAWSSDGTSLIPALQ</sequence>
<dbReference type="RefSeq" id="WP_184856704.1">
    <property type="nucleotide sequence ID" value="NZ_JACHLK010000003.1"/>
</dbReference>
<keyword evidence="2" id="KW-1185">Reference proteome</keyword>
<accession>A0A7X0U8I5</accession>
<gene>
    <name evidence="1" type="ORF">HNP48_001944</name>
</gene>
<evidence type="ECO:0000313" key="2">
    <source>
        <dbReference type="Proteomes" id="UP000575083"/>
    </source>
</evidence>
<proteinExistence type="predicted"/>
<dbReference type="EMBL" id="JACHLK010000003">
    <property type="protein sequence ID" value="MBB6559277.1"/>
    <property type="molecule type" value="Genomic_DNA"/>
</dbReference>
<dbReference type="AlphaFoldDB" id="A0A7X0U8I5"/>
<organism evidence="1 2">
    <name type="scientific">Acidovorax soli</name>
    <dbReference type="NCBI Taxonomy" id="592050"/>
    <lineage>
        <taxon>Bacteria</taxon>
        <taxon>Pseudomonadati</taxon>
        <taxon>Pseudomonadota</taxon>
        <taxon>Betaproteobacteria</taxon>
        <taxon>Burkholderiales</taxon>
        <taxon>Comamonadaceae</taxon>
        <taxon>Acidovorax</taxon>
    </lineage>
</organism>
<name>A0A7X0U8I5_9BURK</name>
<protein>
    <submittedName>
        <fullName evidence="1">Uncharacterized protein</fullName>
    </submittedName>
</protein>
<evidence type="ECO:0000313" key="1">
    <source>
        <dbReference type="EMBL" id="MBB6559277.1"/>
    </source>
</evidence>
<dbReference type="Proteomes" id="UP000575083">
    <property type="component" value="Unassembled WGS sequence"/>
</dbReference>
<comment type="caution">
    <text evidence="1">The sequence shown here is derived from an EMBL/GenBank/DDBJ whole genome shotgun (WGS) entry which is preliminary data.</text>
</comment>